<feature type="region of interest" description="Disordered" evidence="1">
    <location>
        <begin position="103"/>
        <end position="133"/>
    </location>
</feature>
<evidence type="ECO:0000256" key="1">
    <source>
        <dbReference type="SAM" id="MobiDB-lite"/>
    </source>
</evidence>
<protein>
    <submittedName>
        <fullName evidence="2">Uncharacterized protein</fullName>
    </submittedName>
</protein>
<gene>
    <name evidence="2" type="ORF">LCGC14_0468840</name>
</gene>
<organism evidence="2">
    <name type="scientific">marine sediment metagenome</name>
    <dbReference type="NCBI Taxonomy" id="412755"/>
    <lineage>
        <taxon>unclassified sequences</taxon>
        <taxon>metagenomes</taxon>
        <taxon>ecological metagenomes</taxon>
    </lineage>
</organism>
<name>A0A0F9VLM4_9ZZZZ</name>
<reference evidence="2" key="1">
    <citation type="journal article" date="2015" name="Nature">
        <title>Complex archaea that bridge the gap between prokaryotes and eukaryotes.</title>
        <authorList>
            <person name="Spang A."/>
            <person name="Saw J.H."/>
            <person name="Jorgensen S.L."/>
            <person name="Zaremba-Niedzwiedzka K."/>
            <person name="Martijn J."/>
            <person name="Lind A.E."/>
            <person name="van Eijk R."/>
            <person name="Schleper C."/>
            <person name="Guy L."/>
            <person name="Ettema T.J."/>
        </authorList>
    </citation>
    <scope>NUCLEOTIDE SEQUENCE</scope>
</reference>
<proteinExistence type="predicted"/>
<sequence length="295" mass="33265">MIVTGGGLLPSPHDTLEHDGVAWELADYFLSSGEADCWICGVGGNGTEWWADEFEKQHGHAPAPDDRCGLCETEYADMPGVVYIGEGYEAVYRTHDRNIWPEDYDDQHEASVKTTAGPPALTNEDSSMHPQEKVSHYRKLLRQVKAELRRVKTADNFQRDDFQEFFDGYVETALWSSHDESDESGGEPMDANYTVEDIADECLATMRQDCQKFFDAHYDLVENEIANETFRHGPDYGPWAHVGHDFWLTRNHHGAGFWDGDYSDDAGEILTEASEAFGEVDLYIGDDGQIYCQQG</sequence>
<dbReference type="EMBL" id="LAZR01000493">
    <property type="protein sequence ID" value="KKN66698.1"/>
    <property type="molecule type" value="Genomic_DNA"/>
</dbReference>
<comment type="caution">
    <text evidence="2">The sequence shown here is derived from an EMBL/GenBank/DDBJ whole genome shotgun (WGS) entry which is preliminary data.</text>
</comment>
<accession>A0A0F9VLM4</accession>
<evidence type="ECO:0000313" key="2">
    <source>
        <dbReference type="EMBL" id="KKN66698.1"/>
    </source>
</evidence>
<dbReference type="AlphaFoldDB" id="A0A0F9VLM4"/>